<keyword evidence="3" id="KW-1185">Reference proteome</keyword>
<comment type="caution">
    <text evidence="2">The sequence shown here is derived from an EMBL/GenBank/DDBJ whole genome shotgun (WGS) entry which is preliminary data.</text>
</comment>
<keyword evidence="2" id="KW-0808">Transferase</keyword>
<organism evidence="2 3">
    <name type="scientific">Microbacterium psychrotolerans</name>
    <dbReference type="NCBI Taxonomy" id="3068321"/>
    <lineage>
        <taxon>Bacteria</taxon>
        <taxon>Bacillati</taxon>
        <taxon>Actinomycetota</taxon>
        <taxon>Actinomycetes</taxon>
        <taxon>Micrococcales</taxon>
        <taxon>Microbacteriaceae</taxon>
        <taxon>Microbacterium</taxon>
    </lineage>
</organism>
<dbReference type="RefSeq" id="WP_308865872.1">
    <property type="nucleotide sequence ID" value="NZ_JAVFWO010000001.1"/>
</dbReference>
<evidence type="ECO:0000259" key="1">
    <source>
        <dbReference type="PROSITE" id="PS51186"/>
    </source>
</evidence>
<dbReference type="PROSITE" id="PS51186">
    <property type="entry name" value="GNAT"/>
    <property type="match status" value="1"/>
</dbReference>
<evidence type="ECO:0000313" key="3">
    <source>
        <dbReference type="Proteomes" id="UP001235133"/>
    </source>
</evidence>
<reference evidence="2 3" key="1">
    <citation type="submission" date="2023-08" db="EMBL/GenBank/DDBJ databases">
        <title>Microbacterium psychrotolerans sp. nov., a psychrotolerant bacterium isolated from soil in Heilongjiang Province, China.</title>
        <authorList>
            <person name="An P."/>
            <person name="Zhao D."/>
            <person name="Xiang H."/>
        </authorList>
    </citation>
    <scope>NUCLEOTIDE SEQUENCE [LARGE SCALE GENOMIC DNA]</scope>
    <source>
        <strain evidence="2 3">QXD-8</strain>
    </source>
</reference>
<dbReference type="SUPFAM" id="SSF55729">
    <property type="entry name" value="Acyl-CoA N-acyltransferases (Nat)"/>
    <property type="match status" value="1"/>
</dbReference>
<proteinExistence type="predicted"/>
<dbReference type="Gene3D" id="3.40.630.30">
    <property type="match status" value="1"/>
</dbReference>
<keyword evidence="2" id="KW-0012">Acyltransferase</keyword>
<dbReference type="CDD" id="cd04301">
    <property type="entry name" value="NAT_SF"/>
    <property type="match status" value="1"/>
</dbReference>
<accession>A0ABU0YVW4</accession>
<dbReference type="InterPro" id="IPR000182">
    <property type="entry name" value="GNAT_dom"/>
</dbReference>
<name>A0ABU0YVW4_9MICO</name>
<dbReference type="EC" id="2.3.1.-" evidence="2"/>
<feature type="domain" description="N-acetyltransferase" evidence="1">
    <location>
        <begin position="6"/>
        <end position="150"/>
    </location>
</feature>
<dbReference type="Proteomes" id="UP001235133">
    <property type="component" value="Unassembled WGS sequence"/>
</dbReference>
<dbReference type="InterPro" id="IPR016181">
    <property type="entry name" value="Acyl_CoA_acyltransferase"/>
</dbReference>
<evidence type="ECO:0000313" key="2">
    <source>
        <dbReference type="EMBL" id="MDQ7876474.1"/>
    </source>
</evidence>
<dbReference type="EMBL" id="JAVFWO010000001">
    <property type="protein sequence ID" value="MDQ7876474.1"/>
    <property type="molecule type" value="Genomic_DNA"/>
</dbReference>
<protein>
    <submittedName>
        <fullName evidence="2">N-acetyltransferase</fullName>
        <ecNumber evidence="2">2.3.1.-</ecNumber>
    </submittedName>
</protein>
<sequence length="188" mass="20113">MHADASLIRPEHPGDLEAIRRLHLSAFRDHGRVVNALVGDLRPTIAELGGSSFVAAAAGEIQGHVMVTMSLLDTARRLLPAPVLSPLAVAPEHQGAGLGASLVQHALRSASEADWPFVILEGDPGYYARLGFRPAGGLGFRRPSLRIPDAAFQVVLLPAYEPWMTGTLVYAWPFWAHDAVGLRTDASA</sequence>
<dbReference type="Pfam" id="PF13527">
    <property type="entry name" value="Acetyltransf_9"/>
    <property type="match status" value="1"/>
</dbReference>
<gene>
    <name evidence="2" type="ORF">Q9R08_00650</name>
</gene>
<dbReference type="GO" id="GO:0016746">
    <property type="term" value="F:acyltransferase activity"/>
    <property type="evidence" value="ECO:0007669"/>
    <property type="project" value="UniProtKB-KW"/>
</dbReference>